<dbReference type="AlphaFoldDB" id="A0AAV7CDN5"/>
<dbReference type="GO" id="GO:0008146">
    <property type="term" value="F:sulfotransferase activity"/>
    <property type="evidence" value="ECO:0007669"/>
    <property type="project" value="InterPro"/>
</dbReference>
<dbReference type="InterPro" id="IPR000863">
    <property type="entry name" value="Sulfotransferase_dom"/>
</dbReference>
<dbReference type="Proteomes" id="UP000824782">
    <property type="component" value="Unassembled WGS sequence"/>
</dbReference>
<evidence type="ECO:0000313" key="8">
    <source>
        <dbReference type="Proteomes" id="UP000824782"/>
    </source>
</evidence>
<dbReference type="FunFam" id="3.40.50.300:FF:000433">
    <property type="entry name" value="Estrogen sulfotransferase"/>
    <property type="match status" value="1"/>
</dbReference>
<dbReference type="GO" id="GO:0005737">
    <property type="term" value="C:cytoplasm"/>
    <property type="evidence" value="ECO:0007669"/>
    <property type="project" value="UniProtKB-SubCell"/>
</dbReference>
<evidence type="ECO:0000256" key="5">
    <source>
        <dbReference type="RuleBase" id="RU361155"/>
    </source>
</evidence>
<dbReference type="SUPFAM" id="SSF52540">
    <property type="entry name" value="P-loop containing nucleoside triphosphate hydrolases"/>
    <property type="match status" value="1"/>
</dbReference>
<gene>
    <name evidence="7" type="ORF">GDO81_008093</name>
</gene>
<evidence type="ECO:0000313" key="7">
    <source>
        <dbReference type="EMBL" id="KAG8582532.1"/>
    </source>
</evidence>
<protein>
    <recommendedName>
        <fullName evidence="5">Sulfotransferase</fullName>
        <ecNumber evidence="5">2.8.2.-</ecNumber>
    </recommendedName>
</protein>
<comment type="similarity">
    <text evidence="2 5">Belongs to the sulfotransferase 1 family.</text>
</comment>
<evidence type="ECO:0000256" key="1">
    <source>
        <dbReference type="ARBA" id="ARBA00004496"/>
    </source>
</evidence>
<dbReference type="Pfam" id="PF00685">
    <property type="entry name" value="Sulfotransfer_1"/>
    <property type="match status" value="1"/>
</dbReference>
<dbReference type="EMBL" id="WNYA01000003">
    <property type="protein sequence ID" value="KAG8582532.1"/>
    <property type="molecule type" value="Genomic_DNA"/>
</dbReference>
<evidence type="ECO:0000259" key="6">
    <source>
        <dbReference type="Pfam" id="PF00685"/>
    </source>
</evidence>
<dbReference type="Gene3D" id="3.40.50.300">
    <property type="entry name" value="P-loop containing nucleotide triphosphate hydrolases"/>
    <property type="match status" value="1"/>
</dbReference>
<keyword evidence="4 5" id="KW-0808">Transferase</keyword>
<accession>A0AAV7CDN5</accession>
<proteinExistence type="inferred from homology"/>
<comment type="subcellular location">
    <subcellularLocation>
        <location evidence="1">Cytoplasm</location>
    </subcellularLocation>
</comment>
<reference evidence="7" key="1">
    <citation type="thesis" date="2020" institute="ProQuest LLC" country="789 East Eisenhower Parkway, Ann Arbor, MI, USA">
        <title>Comparative Genomics and Chromosome Evolution.</title>
        <authorList>
            <person name="Mudd A.B."/>
        </authorList>
    </citation>
    <scope>NUCLEOTIDE SEQUENCE</scope>
    <source>
        <strain evidence="7">237g6f4</strain>
        <tissue evidence="7">Blood</tissue>
    </source>
</reference>
<sequence>MEIRDRDLFLVTYPRSGTIWTQQILSLIFNEGYRNGTENIYSIERAPSIEYNIDNYDFNSRPSPRFFSSHLPYYLMPRDLKFRMGKVIYVYRNPKDVLVSYYHFCKMNPRIKYTITWETLLDLFMSERASIGSWFDHVRGWYTHKEDYSILLMTYEEMKKDLHSSVLKISKFVDINLDDKAIDTIVKKATFNNMKQNLLAIDKFVSNYIFDQTKGEFLRKGIVGDWKNMMTVSQSAIFNKLYKEKMGDLPIKIVWDLKEEIAT</sequence>
<dbReference type="PANTHER" id="PTHR11783">
    <property type="entry name" value="SULFOTRANSFERASE SULT"/>
    <property type="match status" value="1"/>
</dbReference>
<dbReference type="InterPro" id="IPR027417">
    <property type="entry name" value="P-loop_NTPase"/>
</dbReference>
<dbReference type="EC" id="2.8.2.-" evidence="5"/>
<organism evidence="7 8">
    <name type="scientific">Engystomops pustulosus</name>
    <name type="common">Tungara frog</name>
    <name type="synonym">Physalaemus pustulosus</name>
    <dbReference type="NCBI Taxonomy" id="76066"/>
    <lineage>
        <taxon>Eukaryota</taxon>
        <taxon>Metazoa</taxon>
        <taxon>Chordata</taxon>
        <taxon>Craniata</taxon>
        <taxon>Vertebrata</taxon>
        <taxon>Euteleostomi</taxon>
        <taxon>Amphibia</taxon>
        <taxon>Batrachia</taxon>
        <taxon>Anura</taxon>
        <taxon>Neobatrachia</taxon>
        <taxon>Hyloidea</taxon>
        <taxon>Leptodactylidae</taxon>
        <taxon>Leiuperinae</taxon>
        <taxon>Engystomops</taxon>
    </lineage>
</organism>
<name>A0AAV7CDN5_ENGPU</name>
<keyword evidence="8" id="KW-1185">Reference proteome</keyword>
<feature type="domain" description="Sulfotransferase" evidence="6">
    <location>
        <begin position="5"/>
        <end position="249"/>
    </location>
</feature>
<comment type="caution">
    <text evidence="7">The sequence shown here is derived from an EMBL/GenBank/DDBJ whole genome shotgun (WGS) entry which is preliminary data.</text>
</comment>
<evidence type="ECO:0000256" key="4">
    <source>
        <dbReference type="ARBA" id="ARBA00022679"/>
    </source>
</evidence>
<evidence type="ECO:0000256" key="3">
    <source>
        <dbReference type="ARBA" id="ARBA00022490"/>
    </source>
</evidence>
<keyword evidence="3" id="KW-0963">Cytoplasm</keyword>
<evidence type="ECO:0000256" key="2">
    <source>
        <dbReference type="ARBA" id="ARBA00005771"/>
    </source>
</evidence>